<dbReference type="EMBL" id="CP007128">
    <property type="protein sequence ID" value="AHG91302.1"/>
    <property type="molecule type" value="Genomic_DNA"/>
</dbReference>
<reference evidence="6 7" key="1">
    <citation type="journal article" date="2014" name="Genome Announc.">
        <title>Genome Sequence and Methylome of Soil Bacterium Gemmatirosa kalamazoonensis KBS708T, a Member of the Rarely Cultivated Gemmatimonadetes Phylum.</title>
        <authorList>
            <person name="Debruyn J.M."/>
            <person name="Radosevich M."/>
            <person name="Wommack K.E."/>
            <person name="Polson S.W."/>
            <person name="Hauser L.J."/>
            <person name="Fawaz M.N."/>
            <person name="Korlach J."/>
            <person name="Tsai Y.C."/>
        </authorList>
    </citation>
    <scope>NUCLEOTIDE SEQUENCE [LARGE SCALE GENOMIC DNA]</scope>
    <source>
        <strain evidence="6 7">KBS708</strain>
    </source>
</reference>
<evidence type="ECO:0000313" key="7">
    <source>
        <dbReference type="Proteomes" id="UP000019151"/>
    </source>
</evidence>
<feature type="domain" description="Multidrug resistance protein MdtA-like C-terminal permuted SH3" evidence="4">
    <location>
        <begin position="332"/>
        <end position="390"/>
    </location>
</feature>
<dbReference type="eggNOG" id="COG0845">
    <property type="taxonomic scope" value="Bacteria"/>
</dbReference>
<comment type="similarity">
    <text evidence="1">Belongs to the membrane fusion protein (MFP) (TC 8.A.1) family.</text>
</comment>
<sequence length="399" mass="41392">MTTPFFRSIRWVLLCAGVACSRTDAGPKDTGAATAATTGAAATTGSTGETVASHRGGFTLTAEQRARLHVATVQPTSYNRVVQATGTVAFNGDRSTPVLSPISGPALRIMVNPGAVVGRGAPLATVSSPDFATAVADFRKAESNYRNLKRIADLDQQLWNNDAIARRDLEQAQTDAAAAAADRDAAIEQIKSLGVGADQIAALTAGHSAGPLEAIIRAPIAGTVVEKLISPGQLLQAGSTQCFTIADLSTMWVMASVFAGDLGTVSVGEPVDVFTDASPRPIVGKVDYVAALVDPASKAVAVRVLVPNVGRALRKDMFVRVAIHASRPQTGIVIPSSAVLRDENNLPFVFVAAKDGSFNRRQITLGSQIGDAYEVPSGLAAGDAIVTDGALFLQFAESQ</sequence>
<dbReference type="AlphaFoldDB" id="W0RLI5"/>
<dbReference type="KEGG" id="gba:J421_3765"/>
<dbReference type="PANTHER" id="PTHR30097">
    <property type="entry name" value="CATION EFFLUX SYSTEM PROTEIN CUSB"/>
    <property type="match status" value="1"/>
</dbReference>
<gene>
    <name evidence="6" type="ORF">J421_3765</name>
</gene>
<dbReference type="RefSeq" id="WP_025412753.1">
    <property type="nucleotide sequence ID" value="NZ_CP007128.1"/>
</dbReference>
<keyword evidence="2" id="KW-0813">Transport</keyword>
<dbReference type="InterPro" id="IPR058792">
    <property type="entry name" value="Beta-barrel_RND_2"/>
</dbReference>
<dbReference type="Gene3D" id="2.40.30.170">
    <property type="match status" value="1"/>
</dbReference>
<feature type="domain" description="CzcB-like barrel-sandwich hybrid" evidence="5">
    <location>
        <begin position="97"/>
        <end position="247"/>
    </location>
</feature>
<dbReference type="InterPro" id="IPR058627">
    <property type="entry name" value="MdtA-like_C"/>
</dbReference>
<dbReference type="FunFam" id="2.40.30.170:FF:000010">
    <property type="entry name" value="Efflux RND transporter periplasmic adaptor subunit"/>
    <property type="match status" value="1"/>
</dbReference>
<dbReference type="InterPro" id="IPR058647">
    <property type="entry name" value="BSH_CzcB-like"/>
</dbReference>
<dbReference type="Gene3D" id="1.10.287.470">
    <property type="entry name" value="Helix hairpin bin"/>
    <property type="match status" value="1"/>
</dbReference>
<feature type="domain" description="CusB-like beta-barrel" evidence="3">
    <location>
        <begin position="250"/>
        <end position="325"/>
    </location>
</feature>
<evidence type="ECO:0000259" key="4">
    <source>
        <dbReference type="Pfam" id="PF25967"/>
    </source>
</evidence>
<protein>
    <submittedName>
        <fullName evidence="6">Efflux transporter, RND family, MFP subunit</fullName>
    </submittedName>
</protein>
<dbReference type="SUPFAM" id="SSF111369">
    <property type="entry name" value="HlyD-like secretion proteins"/>
    <property type="match status" value="1"/>
</dbReference>
<dbReference type="Proteomes" id="UP000019151">
    <property type="component" value="Chromosome"/>
</dbReference>
<dbReference type="InterPro" id="IPR051909">
    <property type="entry name" value="MFP_Cation_Efflux"/>
</dbReference>
<dbReference type="Pfam" id="PF25954">
    <property type="entry name" value="Beta-barrel_RND_2"/>
    <property type="match status" value="1"/>
</dbReference>
<dbReference type="InParanoid" id="W0RLI5"/>
<accession>W0RLI5</accession>
<dbReference type="Gene3D" id="2.40.420.20">
    <property type="match status" value="1"/>
</dbReference>
<evidence type="ECO:0000259" key="3">
    <source>
        <dbReference type="Pfam" id="PF25954"/>
    </source>
</evidence>
<evidence type="ECO:0000256" key="1">
    <source>
        <dbReference type="ARBA" id="ARBA00009477"/>
    </source>
</evidence>
<organism evidence="6 7">
    <name type="scientific">Gemmatirosa kalamazoonensis</name>
    <dbReference type="NCBI Taxonomy" id="861299"/>
    <lineage>
        <taxon>Bacteria</taxon>
        <taxon>Pseudomonadati</taxon>
        <taxon>Gemmatimonadota</taxon>
        <taxon>Gemmatimonadia</taxon>
        <taxon>Gemmatimonadales</taxon>
        <taxon>Gemmatimonadaceae</taxon>
        <taxon>Gemmatirosa</taxon>
    </lineage>
</organism>
<dbReference type="GO" id="GO:0022857">
    <property type="term" value="F:transmembrane transporter activity"/>
    <property type="evidence" value="ECO:0007669"/>
    <property type="project" value="InterPro"/>
</dbReference>
<dbReference type="HOGENOM" id="CLU_018816_13_3_0"/>
<name>W0RLI5_9BACT</name>
<keyword evidence="7" id="KW-1185">Reference proteome</keyword>
<dbReference type="PANTHER" id="PTHR30097:SF16">
    <property type="entry name" value="CATION EFFLUX SYSTEM (CZCB-LIKE)"/>
    <property type="match status" value="1"/>
</dbReference>
<evidence type="ECO:0000256" key="2">
    <source>
        <dbReference type="ARBA" id="ARBA00022448"/>
    </source>
</evidence>
<dbReference type="Pfam" id="PF25973">
    <property type="entry name" value="BSH_CzcB"/>
    <property type="match status" value="1"/>
</dbReference>
<dbReference type="STRING" id="861299.J421_3765"/>
<dbReference type="NCBIfam" id="TIGR01730">
    <property type="entry name" value="RND_mfp"/>
    <property type="match status" value="1"/>
</dbReference>
<dbReference type="InterPro" id="IPR006143">
    <property type="entry name" value="RND_pump_MFP"/>
</dbReference>
<proteinExistence type="inferred from homology"/>
<evidence type="ECO:0000313" key="6">
    <source>
        <dbReference type="EMBL" id="AHG91302.1"/>
    </source>
</evidence>
<dbReference type="OrthoDB" id="9806939at2"/>
<dbReference type="Pfam" id="PF25967">
    <property type="entry name" value="RND-MFP_C"/>
    <property type="match status" value="1"/>
</dbReference>
<evidence type="ECO:0000259" key="5">
    <source>
        <dbReference type="Pfam" id="PF25973"/>
    </source>
</evidence>
<dbReference type="GO" id="GO:0016020">
    <property type="term" value="C:membrane"/>
    <property type="evidence" value="ECO:0007669"/>
    <property type="project" value="InterPro"/>
</dbReference>